<dbReference type="Gene3D" id="3.40.50.1110">
    <property type="entry name" value="SGNH hydrolase"/>
    <property type="match status" value="1"/>
</dbReference>
<organism evidence="2 3">
    <name type="scientific">Insulibacter thermoxylanivorax</name>
    <dbReference type="NCBI Taxonomy" id="2749268"/>
    <lineage>
        <taxon>Bacteria</taxon>
        <taxon>Bacillati</taxon>
        <taxon>Bacillota</taxon>
        <taxon>Bacilli</taxon>
        <taxon>Bacillales</taxon>
        <taxon>Paenibacillaceae</taxon>
        <taxon>Insulibacter</taxon>
    </lineage>
</organism>
<keyword evidence="3" id="KW-1185">Reference proteome</keyword>
<dbReference type="AlphaFoldDB" id="A0A916QGT4"/>
<dbReference type="InterPro" id="IPR036514">
    <property type="entry name" value="SGNH_hydro_sf"/>
</dbReference>
<protein>
    <recommendedName>
        <fullName evidence="1">SGNH hydrolase-type esterase domain-containing protein</fullName>
    </recommendedName>
</protein>
<accession>A0A916QGT4</accession>
<dbReference type="EMBL" id="BMAQ01000026">
    <property type="protein sequence ID" value="GFR38748.1"/>
    <property type="molecule type" value="Genomic_DNA"/>
</dbReference>
<comment type="caution">
    <text evidence="2">The sequence shown here is derived from an EMBL/GenBank/DDBJ whole genome shotgun (WGS) entry which is preliminary data.</text>
</comment>
<reference evidence="2" key="1">
    <citation type="submission" date="2020-08" db="EMBL/GenBank/DDBJ databases">
        <authorList>
            <person name="Uke A."/>
            <person name="Chhe C."/>
            <person name="Baramee S."/>
            <person name="Kosugi A."/>
        </authorList>
    </citation>
    <scope>NUCLEOTIDE SEQUENCE</scope>
    <source>
        <strain evidence="2">DA-C8</strain>
    </source>
</reference>
<sequence>MTYERAKAAGDRHVYFIDGERLFGTENREACTVDGCHPNDLGFMRMAETIYPVLHSILMN</sequence>
<dbReference type="SUPFAM" id="SSF52266">
    <property type="entry name" value="SGNH hydrolase"/>
    <property type="match status" value="1"/>
</dbReference>
<dbReference type="Proteomes" id="UP000654993">
    <property type="component" value="Unassembled WGS sequence"/>
</dbReference>
<feature type="domain" description="SGNH hydrolase-type esterase" evidence="1">
    <location>
        <begin position="2"/>
        <end position="54"/>
    </location>
</feature>
<proteinExistence type="predicted"/>
<evidence type="ECO:0000313" key="3">
    <source>
        <dbReference type="Proteomes" id="UP000654993"/>
    </source>
</evidence>
<evidence type="ECO:0000313" key="2">
    <source>
        <dbReference type="EMBL" id="GFR38748.1"/>
    </source>
</evidence>
<gene>
    <name evidence="2" type="ORF">PRECH8_20440</name>
</gene>
<reference evidence="2" key="2">
    <citation type="journal article" date="2021" name="Data Brief">
        <title>Draft genome sequence data of the facultative, thermophilic, xylanolytic bacterium Paenibacillus sp. strain DA-C8.</title>
        <authorList>
            <person name="Chhe C."/>
            <person name="Uke A."/>
            <person name="Baramee S."/>
            <person name="Ungkulpasvich U."/>
            <person name="Tachaapaikoon C."/>
            <person name="Pason P."/>
            <person name="Waeonukul R."/>
            <person name="Ratanakhanokchai K."/>
            <person name="Kosugi A."/>
        </authorList>
    </citation>
    <scope>NUCLEOTIDE SEQUENCE</scope>
    <source>
        <strain evidence="2">DA-C8</strain>
    </source>
</reference>
<name>A0A916QGT4_9BACL</name>
<evidence type="ECO:0000259" key="1">
    <source>
        <dbReference type="Pfam" id="PF14606"/>
    </source>
</evidence>
<dbReference type="InterPro" id="IPR013830">
    <property type="entry name" value="SGNH_hydro"/>
</dbReference>
<dbReference type="Pfam" id="PF14606">
    <property type="entry name" value="Lipase_GDSL_3"/>
    <property type="match status" value="1"/>
</dbReference>